<feature type="transmembrane region" description="Helical" evidence="2">
    <location>
        <begin position="212"/>
        <end position="236"/>
    </location>
</feature>
<dbReference type="Gene3D" id="3.40.50.300">
    <property type="entry name" value="P-loop containing nucleotide triphosphate hydrolases"/>
    <property type="match status" value="1"/>
</dbReference>
<keyword evidence="2" id="KW-0812">Transmembrane</keyword>
<gene>
    <name evidence="3" type="ORF">F3K97_04890</name>
</gene>
<sequence>MWYELLPSPDGAADDQDRFLKRARRASAELGLSERPGIADIGHLGDDGCILLARGGRRWLAVAETHGDRAAEAVARAAKAVARGCDPPDFLDERLPAAHAFVPISATLSRTARDDETDDSDVRLDAPEDGWVAFNVRRIGYVEGRRNDDWLADEFNRQADTSKLRGEGVGVCRVVAAAPTFAQARDHAKLAANSLGLGLAPGFSAHRSRPRAALCAVGVAVFAGALAVFAAGGPWWPAIPAALFALAAFWRRFSCPSDEALWQRPRHRWWFRRTRTARVADRKTLVGGDEAGPWVRKRINGYAFQRSSMPLPAGALAGVATPSALSQASRTAKAAAPEALKGDGGPNLGRDGGDEMASLAPEALYGGVGILGEPGSGKSNLMHGLEHWGAAHAGPGDVLVAIESKGQDSLPVLRRLIPSMLVIDVSDPSTPMIDLLGPGTPMDRANNIADLMQRALGEGQVGQQSRIQLRDSVFVALTALPAPSLARQCAANGVKAPSGWTGFASRLLASEGVSDARALGLAACAATDDPDVRAAVERLHGGTNAAGRPAIPDGQLVQRLSAPMNKMDLLARAPELTARRPSVTWRQVVANHAVLAVNIGPAAKAGPDGAHAAMPDGTRRLVGALLFQSLRDEIERSCAGWQDSGRRVRLYIDELTDVSGGDDGQVGGGSAAIRWLRERGRAYGVELVAGTQNPSQMDPSLLATFLGLMTLCCFTLRASKMAQTVADEMGCDPQAIRSLNVHDMAVRTVDRRLSALTPFVLTVPHFDAGDGLDAVRDA</sequence>
<dbReference type="InterPro" id="IPR027417">
    <property type="entry name" value="P-loop_NTPase"/>
</dbReference>
<accession>A0A6I6R225</accession>
<dbReference type="SUPFAM" id="SSF52540">
    <property type="entry name" value="P-loop containing nucleoside triphosphate hydrolases"/>
    <property type="match status" value="1"/>
</dbReference>
<reference evidence="3 4" key="1">
    <citation type="submission" date="2019-12" db="EMBL/GenBank/DDBJ databases">
        <title>Draft Genome Sequence of Bifidobacterium adolescentis ZJ2.</title>
        <authorList>
            <person name="Jin Z."/>
        </authorList>
    </citation>
    <scope>NUCLEOTIDE SEQUENCE [LARGE SCALE GENOMIC DNA]</scope>
    <source>
        <strain evidence="3 4">ZJ2</strain>
    </source>
</reference>
<name>A0A6I6R225_BIFAD</name>
<evidence type="ECO:0000313" key="4">
    <source>
        <dbReference type="Proteomes" id="UP000464884"/>
    </source>
</evidence>
<dbReference type="AlphaFoldDB" id="A0A6I6R225"/>
<dbReference type="Proteomes" id="UP000464884">
    <property type="component" value="Chromosome"/>
</dbReference>
<evidence type="ECO:0000313" key="3">
    <source>
        <dbReference type="EMBL" id="QHB63628.1"/>
    </source>
</evidence>
<keyword evidence="2" id="KW-0472">Membrane</keyword>
<evidence type="ECO:0000256" key="2">
    <source>
        <dbReference type="SAM" id="Phobius"/>
    </source>
</evidence>
<dbReference type="EMBL" id="CP047129">
    <property type="protein sequence ID" value="QHB63628.1"/>
    <property type="molecule type" value="Genomic_DNA"/>
</dbReference>
<protein>
    <submittedName>
        <fullName evidence="3">Uncharacterized protein</fullName>
    </submittedName>
</protein>
<feature type="region of interest" description="Disordered" evidence="1">
    <location>
        <begin position="330"/>
        <end position="355"/>
    </location>
</feature>
<keyword evidence="2" id="KW-1133">Transmembrane helix</keyword>
<proteinExistence type="predicted"/>
<evidence type="ECO:0000256" key="1">
    <source>
        <dbReference type="SAM" id="MobiDB-lite"/>
    </source>
</evidence>
<organism evidence="3 4">
    <name type="scientific">Bifidobacterium adolescentis</name>
    <dbReference type="NCBI Taxonomy" id="1680"/>
    <lineage>
        <taxon>Bacteria</taxon>
        <taxon>Bacillati</taxon>
        <taxon>Actinomycetota</taxon>
        <taxon>Actinomycetes</taxon>
        <taxon>Bifidobacteriales</taxon>
        <taxon>Bifidobacteriaceae</taxon>
        <taxon>Bifidobacterium</taxon>
    </lineage>
</organism>